<protein>
    <submittedName>
        <fullName evidence="2">N-acetyldiaminopimelate deacetylase</fullName>
        <ecNumber evidence="2">3.5.1.47</ecNumber>
    </submittedName>
</protein>
<dbReference type="Gene3D" id="3.40.630.10">
    <property type="entry name" value="Zn peptidases"/>
    <property type="match status" value="1"/>
</dbReference>
<comment type="caution">
    <text evidence="2">The sequence shown here is derived from an EMBL/GenBank/DDBJ whole genome shotgun (WGS) entry which is preliminary data.</text>
</comment>
<dbReference type="AlphaFoldDB" id="A0A644Y7F7"/>
<organism evidence="2">
    <name type="scientific">bioreactor metagenome</name>
    <dbReference type="NCBI Taxonomy" id="1076179"/>
    <lineage>
        <taxon>unclassified sequences</taxon>
        <taxon>metagenomes</taxon>
        <taxon>ecological metagenomes</taxon>
    </lineage>
</organism>
<dbReference type="SUPFAM" id="SSF53187">
    <property type="entry name" value="Zn-dependent exopeptidases"/>
    <property type="match status" value="1"/>
</dbReference>
<dbReference type="PANTHER" id="PTHR30575:SF3">
    <property type="entry name" value="PEPTIDASE M20 DIMERISATION DOMAIN-CONTAINING PROTEIN"/>
    <property type="match status" value="1"/>
</dbReference>
<dbReference type="GO" id="GO:0071713">
    <property type="term" value="F:para-aminobenzoyl-glutamate hydrolase activity"/>
    <property type="evidence" value="ECO:0007669"/>
    <property type="project" value="TreeGrafter"/>
</dbReference>
<dbReference type="InterPro" id="IPR017439">
    <property type="entry name" value="Amidohydrolase"/>
</dbReference>
<dbReference type="NCBIfam" id="TIGR01891">
    <property type="entry name" value="amidohydrolases"/>
    <property type="match status" value="1"/>
</dbReference>
<gene>
    <name evidence="2" type="ORF">SDC9_71015</name>
</gene>
<keyword evidence="2" id="KW-0378">Hydrolase</keyword>
<dbReference type="EMBL" id="VSSQ01004283">
    <property type="protein sequence ID" value="MPM24532.1"/>
    <property type="molecule type" value="Genomic_DNA"/>
</dbReference>
<dbReference type="PANTHER" id="PTHR30575">
    <property type="entry name" value="PEPTIDASE M20"/>
    <property type="match status" value="1"/>
</dbReference>
<dbReference type="InterPro" id="IPR052030">
    <property type="entry name" value="Peptidase_M20/M20A_hydrolases"/>
</dbReference>
<dbReference type="GO" id="GO:0005737">
    <property type="term" value="C:cytoplasm"/>
    <property type="evidence" value="ECO:0007669"/>
    <property type="project" value="TreeGrafter"/>
</dbReference>
<feature type="domain" description="Peptidase M20 dimerisation" evidence="1">
    <location>
        <begin position="190"/>
        <end position="281"/>
    </location>
</feature>
<proteinExistence type="predicted"/>
<evidence type="ECO:0000259" key="1">
    <source>
        <dbReference type="Pfam" id="PF07687"/>
    </source>
</evidence>
<dbReference type="InterPro" id="IPR011650">
    <property type="entry name" value="Peptidase_M20_dimer"/>
</dbReference>
<dbReference type="InterPro" id="IPR036264">
    <property type="entry name" value="Bact_exopeptidase_dim_dom"/>
</dbReference>
<dbReference type="EC" id="3.5.1.47" evidence="2"/>
<dbReference type="Gene3D" id="3.30.70.360">
    <property type="match status" value="1"/>
</dbReference>
<accession>A0A644Y7F7</accession>
<evidence type="ECO:0000313" key="2">
    <source>
        <dbReference type="EMBL" id="MPM24532.1"/>
    </source>
</evidence>
<sequence length="419" mass="46172">MPKKNELFNNIEKNRDEFISLGDSLFDCPELGFKEFKTAEIIRAWTESLGIKYESEIGVTGIKATIGAGNNYHIAVVSDIDGLPSKNQNSFIHSCGHSIQTTVSLAVMKTLAETKILDGSDVKVSFIFTPAEEFIDFEYRDNLISEGKVLFRSGKQHMIAKGIFDDIDCVISAHANGDKGTLFDINSTLAGFTSKKAVFLGRAAHSGAAPHLGLNALHGAVQCENAIAFIKDQFSSNEGVKINPVITEPGGNVNTIPDRTVLESYIRANDIDTLFETDQKVDCCVEHCAKAIGLKYEIENTVGYMPLKQSKQINKMIKENMLLLCDEEDIVENVVSGASGDVGDLGYLLPTVQFGFSGIEGRFHSDEFVIANKDNCYINTTKIICGTISDLIACKSIRPSNPNFFKDKEFYLKNWLKMK</sequence>
<name>A0A644Y7F7_9ZZZZ</name>
<dbReference type="Pfam" id="PF07687">
    <property type="entry name" value="M20_dimer"/>
    <property type="match status" value="1"/>
</dbReference>
<dbReference type="SUPFAM" id="SSF55031">
    <property type="entry name" value="Bacterial exopeptidase dimerisation domain"/>
    <property type="match status" value="1"/>
</dbReference>
<dbReference type="Pfam" id="PF01546">
    <property type="entry name" value="Peptidase_M20"/>
    <property type="match status" value="1"/>
</dbReference>
<dbReference type="GO" id="GO:0046657">
    <property type="term" value="P:folic acid catabolic process"/>
    <property type="evidence" value="ECO:0007669"/>
    <property type="project" value="TreeGrafter"/>
</dbReference>
<dbReference type="InterPro" id="IPR002933">
    <property type="entry name" value="Peptidase_M20"/>
</dbReference>
<dbReference type="GO" id="GO:0050118">
    <property type="term" value="F:N-acetyldiaminopimelate deacetylase activity"/>
    <property type="evidence" value="ECO:0007669"/>
    <property type="project" value="UniProtKB-EC"/>
</dbReference>
<dbReference type="GO" id="GO:0016805">
    <property type="term" value="F:dipeptidase activity"/>
    <property type="evidence" value="ECO:0007669"/>
    <property type="project" value="TreeGrafter"/>
</dbReference>
<reference evidence="2" key="1">
    <citation type="submission" date="2019-08" db="EMBL/GenBank/DDBJ databases">
        <authorList>
            <person name="Kucharzyk K."/>
            <person name="Murdoch R.W."/>
            <person name="Higgins S."/>
            <person name="Loffler F."/>
        </authorList>
    </citation>
    <scope>NUCLEOTIDE SEQUENCE</scope>
</reference>